<dbReference type="GO" id="GO:0005802">
    <property type="term" value="C:trans-Golgi network"/>
    <property type="evidence" value="ECO:0007669"/>
    <property type="project" value="TreeGrafter"/>
</dbReference>
<comment type="subcellular location">
    <subcellularLocation>
        <location evidence="1">Golgi apparatus membrane</location>
        <topology evidence="1">Multi-pass membrane protein</topology>
    </subcellularLocation>
</comment>
<comment type="similarity">
    <text evidence="2">Belongs to the SYS1 family.</text>
</comment>
<evidence type="ECO:0000256" key="10">
    <source>
        <dbReference type="SAM" id="Phobius"/>
    </source>
</evidence>
<keyword evidence="8 10" id="KW-0472">Membrane</keyword>
<proteinExistence type="inferred from homology"/>
<keyword evidence="5" id="KW-0653">Protein transport</keyword>
<evidence type="ECO:0000256" key="9">
    <source>
        <dbReference type="SAM" id="MobiDB-lite"/>
    </source>
</evidence>
<dbReference type="PANTHER" id="PTHR12952:SF0">
    <property type="entry name" value="PROTEIN SYS1 HOMOLOG"/>
    <property type="match status" value="1"/>
</dbReference>
<evidence type="ECO:0000313" key="12">
    <source>
        <dbReference type="Proteomes" id="UP000267251"/>
    </source>
</evidence>
<keyword evidence="6 10" id="KW-1133">Transmembrane helix</keyword>
<keyword evidence="3" id="KW-0813">Transport</keyword>
<keyword evidence="4 10" id="KW-0812">Transmembrane</keyword>
<feature type="region of interest" description="Disordered" evidence="9">
    <location>
        <begin position="141"/>
        <end position="174"/>
    </location>
</feature>
<accession>A0A4P9Y1Q0</accession>
<dbReference type="GO" id="GO:0000139">
    <property type="term" value="C:Golgi membrane"/>
    <property type="evidence" value="ECO:0007669"/>
    <property type="project" value="UniProtKB-SubCell"/>
</dbReference>
<dbReference type="Pfam" id="PF09801">
    <property type="entry name" value="SYS1"/>
    <property type="match status" value="1"/>
</dbReference>
<evidence type="ECO:0000256" key="1">
    <source>
        <dbReference type="ARBA" id="ARBA00004653"/>
    </source>
</evidence>
<feature type="transmembrane region" description="Helical" evidence="10">
    <location>
        <begin position="106"/>
        <end position="127"/>
    </location>
</feature>
<evidence type="ECO:0000256" key="6">
    <source>
        <dbReference type="ARBA" id="ARBA00022989"/>
    </source>
</evidence>
<dbReference type="PANTHER" id="PTHR12952">
    <property type="entry name" value="SYS1"/>
    <property type="match status" value="1"/>
</dbReference>
<dbReference type="OrthoDB" id="542931at2759"/>
<evidence type="ECO:0000256" key="3">
    <source>
        <dbReference type="ARBA" id="ARBA00022448"/>
    </source>
</evidence>
<dbReference type="GO" id="GO:0005829">
    <property type="term" value="C:cytosol"/>
    <property type="evidence" value="ECO:0007669"/>
    <property type="project" value="GOC"/>
</dbReference>
<evidence type="ECO:0000313" key="11">
    <source>
        <dbReference type="EMBL" id="RKP12758.1"/>
    </source>
</evidence>
<name>A0A4P9Y1Q0_9FUNG</name>
<keyword evidence="7" id="KW-0333">Golgi apparatus</keyword>
<dbReference type="AlphaFoldDB" id="A0A4P9Y1Q0"/>
<feature type="non-terminal residue" evidence="11">
    <location>
        <position position="174"/>
    </location>
</feature>
<keyword evidence="12" id="KW-1185">Reference proteome</keyword>
<dbReference type="GO" id="GO:0034067">
    <property type="term" value="P:protein localization to Golgi apparatus"/>
    <property type="evidence" value="ECO:0007669"/>
    <property type="project" value="TreeGrafter"/>
</dbReference>
<sequence length="174" mass="19021">PILLLSQIVCLQAAFYTFNSVAVLCAEAYTNADISLDHILDPTEFRGDTVLGWSLSLCWLLSSGFGSLLLVRIVGRVRLCLDFSATLHLLHLVLSTLHTHHVPSSMFWWVLNIVSCAIMTIAGEWLCMRWDLEPILLGGARSDPIDGSEPGEGDGGEGEQRGGKGRDKRKKSGV</sequence>
<reference evidence="12" key="1">
    <citation type="journal article" date="2018" name="Nat. Microbiol.">
        <title>Leveraging single-cell genomics to expand the fungal tree of life.</title>
        <authorList>
            <person name="Ahrendt S.R."/>
            <person name="Quandt C.A."/>
            <person name="Ciobanu D."/>
            <person name="Clum A."/>
            <person name="Salamov A."/>
            <person name="Andreopoulos B."/>
            <person name="Cheng J.F."/>
            <person name="Woyke T."/>
            <person name="Pelin A."/>
            <person name="Henrissat B."/>
            <person name="Reynolds N.K."/>
            <person name="Benny G.L."/>
            <person name="Smith M.E."/>
            <person name="James T.Y."/>
            <person name="Grigoriev I.V."/>
        </authorList>
    </citation>
    <scope>NUCLEOTIDE SEQUENCE [LARGE SCALE GENOMIC DNA]</scope>
</reference>
<dbReference type="EMBL" id="KZ988215">
    <property type="protein sequence ID" value="RKP12758.1"/>
    <property type="molecule type" value="Genomic_DNA"/>
</dbReference>
<evidence type="ECO:0000256" key="7">
    <source>
        <dbReference type="ARBA" id="ARBA00023034"/>
    </source>
</evidence>
<dbReference type="InterPro" id="IPR019185">
    <property type="entry name" value="Integral_membrane_SYS1-rel"/>
</dbReference>
<evidence type="ECO:0000256" key="2">
    <source>
        <dbReference type="ARBA" id="ARBA00008160"/>
    </source>
</evidence>
<organism evidence="11 12">
    <name type="scientific">Piptocephalis cylindrospora</name>
    <dbReference type="NCBI Taxonomy" id="1907219"/>
    <lineage>
        <taxon>Eukaryota</taxon>
        <taxon>Fungi</taxon>
        <taxon>Fungi incertae sedis</taxon>
        <taxon>Zoopagomycota</taxon>
        <taxon>Zoopagomycotina</taxon>
        <taxon>Zoopagomycetes</taxon>
        <taxon>Zoopagales</taxon>
        <taxon>Piptocephalidaceae</taxon>
        <taxon>Piptocephalis</taxon>
    </lineage>
</organism>
<gene>
    <name evidence="11" type="ORF">BJ684DRAFT_6168</name>
</gene>
<evidence type="ECO:0000256" key="8">
    <source>
        <dbReference type="ARBA" id="ARBA00023136"/>
    </source>
</evidence>
<dbReference type="GO" id="GO:0043001">
    <property type="term" value="P:Golgi to plasma membrane protein transport"/>
    <property type="evidence" value="ECO:0007669"/>
    <property type="project" value="TreeGrafter"/>
</dbReference>
<evidence type="ECO:0000256" key="4">
    <source>
        <dbReference type="ARBA" id="ARBA00022692"/>
    </source>
</evidence>
<dbReference type="Proteomes" id="UP000267251">
    <property type="component" value="Unassembled WGS sequence"/>
</dbReference>
<protein>
    <submittedName>
        <fullName evidence="11">Integral membrane protein S linking to the trans Golgi network-domain-containing protein</fullName>
    </submittedName>
</protein>
<dbReference type="GO" id="GO:0006895">
    <property type="term" value="P:Golgi to endosome transport"/>
    <property type="evidence" value="ECO:0007669"/>
    <property type="project" value="TreeGrafter"/>
</dbReference>
<feature type="transmembrane region" description="Helical" evidence="10">
    <location>
        <begin position="50"/>
        <end position="71"/>
    </location>
</feature>
<feature type="non-terminal residue" evidence="11">
    <location>
        <position position="1"/>
    </location>
</feature>
<evidence type="ECO:0000256" key="5">
    <source>
        <dbReference type="ARBA" id="ARBA00022927"/>
    </source>
</evidence>